<organism evidence="3 4">
    <name type="scientific">Micromonospora qiuiae</name>
    <dbReference type="NCBI Taxonomy" id="502268"/>
    <lineage>
        <taxon>Bacteria</taxon>
        <taxon>Bacillati</taxon>
        <taxon>Actinomycetota</taxon>
        <taxon>Actinomycetes</taxon>
        <taxon>Micromonosporales</taxon>
        <taxon>Micromonosporaceae</taxon>
        <taxon>Micromonospora</taxon>
    </lineage>
</organism>
<evidence type="ECO:0000256" key="2">
    <source>
        <dbReference type="SAM" id="Phobius"/>
    </source>
</evidence>
<feature type="compositionally biased region" description="Basic and acidic residues" evidence="1">
    <location>
        <begin position="296"/>
        <end position="307"/>
    </location>
</feature>
<comment type="caution">
    <text evidence="3">The sequence shown here is derived from an EMBL/GenBank/DDBJ whole genome shotgun (WGS) entry which is preliminary data.</text>
</comment>
<protein>
    <recommendedName>
        <fullName evidence="5">Cytochrome c biogenesis protein CcdA</fullName>
    </recommendedName>
</protein>
<evidence type="ECO:0000313" key="4">
    <source>
        <dbReference type="Proteomes" id="UP000653076"/>
    </source>
</evidence>
<dbReference type="PANTHER" id="PTHR31272">
    <property type="entry name" value="CYTOCHROME C-TYPE BIOGENESIS PROTEIN HI_1454-RELATED"/>
    <property type="match status" value="1"/>
</dbReference>
<dbReference type="InterPro" id="IPR051790">
    <property type="entry name" value="Cytochrome_c-biogenesis_DsbD"/>
</dbReference>
<feature type="transmembrane region" description="Helical" evidence="2">
    <location>
        <begin position="6"/>
        <end position="34"/>
    </location>
</feature>
<name>A0ABQ4J6C4_9ACTN</name>
<gene>
    <name evidence="3" type="ORF">Vqi01_07550</name>
</gene>
<evidence type="ECO:0008006" key="5">
    <source>
        <dbReference type="Google" id="ProtNLM"/>
    </source>
</evidence>
<evidence type="ECO:0000256" key="1">
    <source>
        <dbReference type="SAM" id="MobiDB-lite"/>
    </source>
</evidence>
<feature type="transmembrane region" description="Helical" evidence="2">
    <location>
        <begin position="252"/>
        <end position="271"/>
    </location>
</feature>
<keyword evidence="2" id="KW-0472">Membrane</keyword>
<dbReference type="Proteomes" id="UP000653076">
    <property type="component" value="Unassembled WGS sequence"/>
</dbReference>
<keyword evidence="2" id="KW-1133">Transmembrane helix</keyword>
<keyword evidence="2" id="KW-0812">Transmembrane</keyword>
<sequence>MEAPLLLALTAGMLGAVNPCGFAMLPAYLSLLVAGAADTRGAVRRALTAAGALTLGYVVVFGAFGLALAPLAGWLRPRLPWFTVGLGLLLVVLGGWLLAGRRLPTPRPLARAPRLTRTLPSMVLFGMAYAAASLGCAIAPFLATVVTSLQAGSALRGLALFGAYALGMGLVVAVAALGVALVRGEVVARLRGAGAWVPRLSGLVLLLAGGYVAWYGWYEARLVAGRRDALTDPVVTAAAGIQRWLAGVVDTAGPATLAALLAALLLTALLLRRKGPLLTPAVEEGPPFNTEPADAETMRTEPAHAEAPRAGTPRAGTPRAGTVRAGTPRAEAPRAGTPRAEAPRAGTVRAGTVRAAPRGAGSVSGG</sequence>
<proteinExistence type="predicted"/>
<dbReference type="PANTHER" id="PTHR31272:SF4">
    <property type="entry name" value="CYTOCHROME C-TYPE BIOGENESIS PROTEIN HI_1454-RELATED"/>
    <property type="match status" value="1"/>
</dbReference>
<feature type="transmembrane region" description="Helical" evidence="2">
    <location>
        <begin position="119"/>
        <end position="143"/>
    </location>
</feature>
<evidence type="ECO:0000313" key="3">
    <source>
        <dbReference type="EMBL" id="GIJ25593.1"/>
    </source>
</evidence>
<feature type="transmembrane region" description="Helical" evidence="2">
    <location>
        <begin position="46"/>
        <end position="69"/>
    </location>
</feature>
<feature type="transmembrane region" description="Helical" evidence="2">
    <location>
        <begin position="163"/>
        <end position="184"/>
    </location>
</feature>
<feature type="transmembrane region" description="Helical" evidence="2">
    <location>
        <begin position="196"/>
        <end position="217"/>
    </location>
</feature>
<feature type="region of interest" description="Disordered" evidence="1">
    <location>
        <begin position="281"/>
        <end position="366"/>
    </location>
</feature>
<reference evidence="3 4" key="1">
    <citation type="submission" date="2021-01" db="EMBL/GenBank/DDBJ databases">
        <title>Whole genome shotgun sequence of Verrucosispora qiuiae NBRC 106684.</title>
        <authorList>
            <person name="Komaki H."/>
            <person name="Tamura T."/>
        </authorList>
    </citation>
    <scope>NUCLEOTIDE SEQUENCE [LARGE SCALE GENOMIC DNA]</scope>
    <source>
        <strain evidence="3 4">NBRC 106684</strain>
    </source>
</reference>
<accession>A0ABQ4J6C4</accession>
<feature type="transmembrane region" description="Helical" evidence="2">
    <location>
        <begin position="81"/>
        <end position="99"/>
    </location>
</feature>
<dbReference type="EMBL" id="BOPC01000011">
    <property type="protein sequence ID" value="GIJ25593.1"/>
    <property type="molecule type" value="Genomic_DNA"/>
</dbReference>
<keyword evidence="4" id="KW-1185">Reference proteome</keyword>